<feature type="transmembrane region" description="Helical" evidence="1">
    <location>
        <begin position="54"/>
        <end position="80"/>
    </location>
</feature>
<feature type="transmembrane region" description="Helical" evidence="1">
    <location>
        <begin position="12"/>
        <end position="34"/>
    </location>
</feature>
<evidence type="ECO:0000313" key="3">
    <source>
        <dbReference type="Proteomes" id="UP001154078"/>
    </source>
</evidence>
<proteinExistence type="predicted"/>
<reference evidence="2" key="1">
    <citation type="submission" date="2021-12" db="EMBL/GenBank/DDBJ databases">
        <authorList>
            <person name="King R."/>
        </authorList>
    </citation>
    <scope>NUCLEOTIDE SEQUENCE</scope>
</reference>
<feature type="transmembrane region" description="Helical" evidence="1">
    <location>
        <begin position="123"/>
        <end position="147"/>
    </location>
</feature>
<evidence type="ECO:0000256" key="1">
    <source>
        <dbReference type="SAM" id="Phobius"/>
    </source>
</evidence>
<dbReference type="InterPro" id="IPR031720">
    <property type="entry name" value="DUF4728"/>
</dbReference>
<feature type="transmembrane region" description="Helical" evidence="1">
    <location>
        <begin position="92"/>
        <end position="111"/>
    </location>
</feature>
<organism evidence="2 3">
    <name type="scientific">Brassicogethes aeneus</name>
    <name type="common">Rape pollen beetle</name>
    <name type="synonym">Meligethes aeneus</name>
    <dbReference type="NCBI Taxonomy" id="1431903"/>
    <lineage>
        <taxon>Eukaryota</taxon>
        <taxon>Metazoa</taxon>
        <taxon>Ecdysozoa</taxon>
        <taxon>Arthropoda</taxon>
        <taxon>Hexapoda</taxon>
        <taxon>Insecta</taxon>
        <taxon>Pterygota</taxon>
        <taxon>Neoptera</taxon>
        <taxon>Endopterygota</taxon>
        <taxon>Coleoptera</taxon>
        <taxon>Polyphaga</taxon>
        <taxon>Cucujiformia</taxon>
        <taxon>Nitidulidae</taxon>
        <taxon>Meligethinae</taxon>
        <taxon>Brassicogethes</taxon>
    </lineage>
</organism>
<dbReference type="PANTHER" id="PTHR36694">
    <property type="entry name" value="PASIFLORA 1, ISOFORM A-RELATED"/>
    <property type="match status" value="1"/>
</dbReference>
<name>A0A9P0FN68_BRAAE</name>
<keyword evidence="1" id="KW-0472">Membrane</keyword>
<accession>A0A9P0FN68</accession>
<dbReference type="EMBL" id="OV121138">
    <property type="protein sequence ID" value="CAH0560923.1"/>
    <property type="molecule type" value="Genomic_DNA"/>
</dbReference>
<keyword evidence="3" id="KW-1185">Reference proteome</keyword>
<dbReference type="Proteomes" id="UP001154078">
    <property type="component" value="Chromosome 7"/>
</dbReference>
<evidence type="ECO:0000313" key="2">
    <source>
        <dbReference type="EMBL" id="CAH0560923.1"/>
    </source>
</evidence>
<dbReference type="PANTHER" id="PTHR36694:SF11">
    <property type="entry name" value="LP21121P-RELATED"/>
    <property type="match status" value="1"/>
</dbReference>
<dbReference type="AlphaFoldDB" id="A0A9P0FN68"/>
<sequence length="155" mass="17261">MGFSSLSLKHSTIIIGTFSSIISFIAMLLTATYSEHPHELIDMADPSLIPGHHALKVILIICASISGLQCLFSILIIFGAETNRPALLLPWLIYNPIFIAIYLIATIIGVVNHSDTDKAHFVFGHLVFSTIIAGLFAWKFSIVYRFFKHLRSLNF</sequence>
<dbReference type="OrthoDB" id="6347032at2759"/>
<keyword evidence="1" id="KW-1133">Transmembrane helix</keyword>
<keyword evidence="1" id="KW-0812">Transmembrane</keyword>
<protein>
    <submittedName>
        <fullName evidence="2">Uncharacterized protein</fullName>
    </submittedName>
</protein>
<dbReference type="Pfam" id="PF15860">
    <property type="entry name" value="DUF4728"/>
    <property type="match status" value="1"/>
</dbReference>
<gene>
    <name evidence="2" type="ORF">MELIAE_LOCUS10591</name>
</gene>